<dbReference type="GO" id="GO:0032259">
    <property type="term" value="P:methylation"/>
    <property type="evidence" value="ECO:0007669"/>
    <property type="project" value="UniProtKB-KW"/>
</dbReference>
<dbReference type="EC" id="2.1.1.223" evidence="6"/>
<name>A0A4Y8SM35_9SPHI</name>
<keyword evidence="9" id="KW-1185">Reference proteome</keyword>
<evidence type="ECO:0000259" key="7">
    <source>
        <dbReference type="Pfam" id="PF05175"/>
    </source>
</evidence>
<dbReference type="InterPro" id="IPR007848">
    <property type="entry name" value="Small_mtfrase_dom"/>
</dbReference>
<keyword evidence="2 6" id="KW-0489">Methyltransferase</keyword>
<dbReference type="InterPro" id="IPR050210">
    <property type="entry name" value="tRNA_Adenine-N(6)_MTase"/>
</dbReference>
<comment type="function">
    <text evidence="6">Specifically methylates the adenine in position 37 of tRNA(1)(Val) (anticodon cmo5UAC).</text>
</comment>
<dbReference type="InterPro" id="IPR022882">
    <property type="entry name" value="tRNA_adenine-N6_MeTrfase"/>
</dbReference>
<dbReference type="EMBL" id="SOZE01000003">
    <property type="protein sequence ID" value="TFF39534.1"/>
    <property type="molecule type" value="Genomic_DNA"/>
</dbReference>
<reference evidence="8 9" key="1">
    <citation type="journal article" date="2017" name="Int. J. Syst. Evol. Microbiol.">
        <title>Mucilaginibacterpsychrotolerans sp. nov., isolated from peatlands.</title>
        <authorList>
            <person name="Deng Y."/>
            <person name="Shen L."/>
            <person name="Xu B."/>
            <person name="Liu Y."/>
            <person name="Gu Z."/>
            <person name="Liu H."/>
            <person name="Zhou Y."/>
        </authorList>
    </citation>
    <scope>NUCLEOTIDE SEQUENCE [LARGE SCALE GENOMIC DNA]</scope>
    <source>
        <strain evidence="8 9">NH7-4</strain>
    </source>
</reference>
<gene>
    <name evidence="8" type="ORF">E2R66_03950</name>
</gene>
<sequence>MADIFKFKQFDVDQAGCAMKVNTDGVLLGALAAANEPKTILDIGTGTGVIALMLAQRYNDARVDAVEIDTVAAQTASANFKAAKFAHRLSLFASGFEAYFESYPVVLYDLIISNPPFFLNSLMSPGAKKNLARHTDDAFFERLIKCVATHLSPDGVCALILPLETADLVKLLLPENDLQVQSTLSIKSFSESVPHRKLLTIGRHRQIAVEDEYVIYDAPKVYSEEYQNALRGFLTIFV</sequence>
<evidence type="ECO:0000256" key="5">
    <source>
        <dbReference type="ARBA" id="ARBA00022694"/>
    </source>
</evidence>
<comment type="catalytic activity">
    <reaction evidence="6">
        <text>adenosine(37) in tRNA1(Val) + S-adenosyl-L-methionine = N(6)-methyladenosine(37) in tRNA1(Val) + S-adenosyl-L-homocysteine + H(+)</text>
        <dbReference type="Rhea" id="RHEA:43160"/>
        <dbReference type="Rhea" id="RHEA-COMP:10369"/>
        <dbReference type="Rhea" id="RHEA-COMP:10370"/>
        <dbReference type="ChEBI" id="CHEBI:15378"/>
        <dbReference type="ChEBI" id="CHEBI:57856"/>
        <dbReference type="ChEBI" id="CHEBI:59789"/>
        <dbReference type="ChEBI" id="CHEBI:74411"/>
        <dbReference type="ChEBI" id="CHEBI:74449"/>
        <dbReference type="EC" id="2.1.1.223"/>
    </reaction>
</comment>
<dbReference type="SUPFAM" id="SSF53335">
    <property type="entry name" value="S-adenosyl-L-methionine-dependent methyltransferases"/>
    <property type="match status" value="1"/>
</dbReference>
<dbReference type="GO" id="GO:0016430">
    <property type="term" value="F:tRNA (adenine-N6)-methyltransferase activity"/>
    <property type="evidence" value="ECO:0007669"/>
    <property type="project" value="UniProtKB-UniRule"/>
</dbReference>
<dbReference type="PROSITE" id="PS00092">
    <property type="entry name" value="N6_MTASE"/>
    <property type="match status" value="1"/>
</dbReference>
<dbReference type="AlphaFoldDB" id="A0A4Y8SM35"/>
<dbReference type="CDD" id="cd02440">
    <property type="entry name" value="AdoMet_MTases"/>
    <property type="match status" value="1"/>
</dbReference>
<dbReference type="GO" id="GO:0003676">
    <property type="term" value="F:nucleic acid binding"/>
    <property type="evidence" value="ECO:0007669"/>
    <property type="project" value="InterPro"/>
</dbReference>
<evidence type="ECO:0000256" key="3">
    <source>
        <dbReference type="ARBA" id="ARBA00022679"/>
    </source>
</evidence>
<comment type="caution">
    <text evidence="8">The sequence shown here is derived from an EMBL/GenBank/DDBJ whole genome shotgun (WGS) entry which is preliminary data.</text>
</comment>
<dbReference type="HAMAP" id="MF_01872">
    <property type="entry name" value="tRNA_methyltr_YfiC"/>
    <property type="match status" value="1"/>
</dbReference>
<comment type="similarity">
    <text evidence="6">Belongs to the methyltransferase superfamily. tRNA (adenine-N(6)-)-methyltransferase family.</text>
</comment>
<evidence type="ECO:0000256" key="4">
    <source>
        <dbReference type="ARBA" id="ARBA00022691"/>
    </source>
</evidence>
<dbReference type="PANTHER" id="PTHR47739">
    <property type="entry name" value="TRNA1(VAL) (ADENINE(37)-N6)-METHYLTRANSFERASE"/>
    <property type="match status" value="1"/>
</dbReference>
<keyword evidence="1 6" id="KW-0963">Cytoplasm</keyword>
<evidence type="ECO:0000313" key="8">
    <source>
        <dbReference type="EMBL" id="TFF39534.1"/>
    </source>
</evidence>
<evidence type="ECO:0000256" key="1">
    <source>
        <dbReference type="ARBA" id="ARBA00022490"/>
    </source>
</evidence>
<evidence type="ECO:0000256" key="2">
    <source>
        <dbReference type="ARBA" id="ARBA00022603"/>
    </source>
</evidence>
<dbReference type="RefSeq" id="WP_133226898.1">
    <property type="nucleotide sequence ID" value="NZ_SOZE01000003.1"/>
</dbReference>
<dbReference type="InterPro" id="IPR029063">
    <property type="entry name" value="SAM-dependent_MTases_sf"/>
</dbReference>
<dbReference type="InterPro" id="IPR002052">
    <property type="entry name" value="DNA_methylase_N6_adenine_CS"/>
</dbReference>
<dbReference type="Gene3D" id="3.40.50.150">
    <property type="entry name" value="Vaccinia Virus protein VP39"/>
    <property type="match status" value="1"/>
</dbReference>
<protein>
    <recommendedName>
        <fullName evidence="6">tRNA1(Val) (adenine(37)-N6)-methyltransferase</fullName>
        <ecNumber evidence="6">2.1.1.223</ecNumber>
    </recommendedName>
    <alternativeName>
        <fullName evidence="6">tRNA m6A37 methyltransferase</fullName>
    </alternativeName>
</protein>
<keyword evidence="3 6" id="KW-0808">Transferase</keyword>
<dbReference type="Pfam" id="PF05175">
    <property type="entry name" value="MTS"/>
    <property type="match status" value="1"/>
</dbReference>
<dbReference type="PANTHER" id="PTHR47739:SF1">
    <property type="entry name" value="TRNA1(VAL) (ADENINE(37)-N6)-METHYLTRANSFERASE"/>
    <property type="match status" value="1"/>
</dbReference>
<dbReference type="GO" id="GO:0005737">
    <property type="term" value="C:cytoplasm"/>
    <property type="evidence" value="ECO:0007669"/>
    <property type="project" value="UniProtKB-SubCell"/>
</dbReference>
<organism evidence="8 9">
    <name type="scientific">Mucilaginibacter psychrotolerans</name>
    <dbReference type="NCBI Taxonomy" id="1524096"/>
    <lineage>
        <taxon>Bacteria</taxon>
        <taxon>Pseudomonadati</taxon>
        <taxon>Bacteroidota</taxon>
        <taxon>Sphingobacteriia</taxon>
        <taxon>Sphingobacteriales</taxon>
        <taxon>Sphingobacteriaceae</taxon>
        <taxon>Mucilaginibacter</taxon>
    </lineage>
</organism>
<evidence type="ECO:0000256" key="6">
    <source>
        <dbReference type="HAMAP-Rule" id="MF_01872"/>
    </source>
</evidence>
<dbReference type="OrthoDB" id="5383291at2"/>
<proteinExistence type="inferred from homology"/>
<dbReference type="Proteomes" id="UP000297540">
    <property type="component" value="Unassembled WGS sequence"/>
</dbReference>
<accession>A0A4Y8SM35</accession>
<dbReference type="GO" id="GO:0008033">
    <property type="term" value="P:tRNA processing"/>
    <property type="evidence" value="ECO:0007669"/>
    <property type="project" value="UniProtKB-UniRule"/>
</dbReference>
<evidence type="ECO:0000313" key="9">
    <source>
        <dbReference type="Proteomes" id="UP000297540"/>
    </source>
</evidence>
<keyword evidence="5 6" id="KW-0819">tRNA processing</keyword>
<dbReference type="PRINTS" id="PR00507">
    <property type="entry name" value="N12N6MTFRASE"/>
</dbReference>
<keyword evidence="4 6" id="KW-0949">S-adenosyl-L-methionine</keyword>
<comment type="subcellular location">
    <subcellularLocation>
        <location evidence="6">Cytoplasm</location>
    </subcellularLocation>
</comment>
<feature type="domain" description="Methyltransferase small" evidence="7">
    <location>
        <begin position="26"/>
        <end position="128"/>
    </location>
</feature>